<evidence type="ECO:0000313" key="3">
    <source>
        <dbReference type="Proteomes" id="UP000231267"/>
    </source>
</evidence>
<sequence>MERIWVSLGHRPSRSEWTDTKPKISYDSIYRHFGGWTAACLKFIEFKSGEAITANDEAILNKNSKVVSTGRVHDKGARKNIVTARAIPLNIRVKVLSRDNFRCVFCGKSPATDVGVKLHVDHIVPFSKGGTNSLDNLQSLCEQCNLGKSNSLDLGNGRPK</sequence>
<dbReference type="CDD" id="cd00085">
    <property type="entry name" value="HNHc"/>
    <property type="match status" value="1"/>
</dbReference>
<dbReference type="EMBL" id="PFGP01000097">
    <property type="protein sequence ID" value="PIW66279.1"/>
    <property type="molecule type" value="Genomic_DNA"/>
</dbReference>
<protein>
    <recommendedName>
        <fullName evidence="1">HNH nuclease domain-containing protein</fullName>
    </recommendedName>
</protein>
<organism evidence="2 3">
    <name type="scientific">Candidatus Taenaricola geysiri</name>
    <dbReference type="NCBI Taxonomy" id="1974752"/>
    <lineage>
        <taxon>Bacteria</taxon>
        <taxon>Pseudomonadati</taxon>
        <taxon>Candidatus Omnitrophota</taxon>
        <taxon>Candidatus Taenaricola</taxon>
    </lineage>
</organism>
<dbReference type="GO" id="GO:0004519">
    <property type="term" value="F:endonuclease activity"/>
    <property type="evidence" value="ECO:0007669"/>
    <property type="project" value="InterPro"/>
</dbReference>
<evidence type="ECO:0000313" key="2">
    <source>
        <dbReference type="EMBL" id="PIW66279.1"/>
    </source>
</evidence>
<dbReference type="GO" id="GO:0003676">
    <property type="term" value="F:nucleic acid binding"/>
    <property type="evidence" value="ECO:0007669"/>
    <property type="project" value="InterPro"/>
</dbReference>
<dbReference type="Pfam" id="PF01844">
    <property type="entry name" value="HNH"/>
    <property type="match status" value="1"/>
</dbReference>
<feature type="domain" description="HNH nuclease" evidence="1">
    <location>
        <begin position="90"/>
        <end position="146"/>
    </location>
</feature>
<name>A0A2J0LGE2_9BACT</name>
<dbReference type="PANTHER" id="PTHR33877:SF2">
    <property type="entry name" value="OS07G0170200 PROTEIN"/>
    <property type="match status" value="1"/>
</dbReference>
<comment type="caution">
    <text evidence="2">The sequence shown here is derived from an EMBL/GenBank/DDBJ whole genome shotgun (WGS) entry which is preliminary data.</text>
</comment>
<dbReference type="Proteomes" id="UP000231267">
    <property type="component" value="Unassembled WGS sequence"/>
</dbReference>
<accession>A0A2J0LGE2</accession>
<dbReference type="GO" id="GO:0008270">
    <property type="term" value="F:zinc ion binding"/>
    <property type="evidence" value="ECO:0007669"/>
    <property type="project" value="InterPro"/>
</dbReference>
<gene>
    <name evidence="2" type="ORF">COW11_04170</name>
</gene>
<dbReference type="InterPro" id="IPR002711">
    <property type="entry name" value="HNH"/>
</dbReference>
<evidence type="ECO:0000259" key="1">
    <source>
        <dbReference type="SMART" id="SM00507"/>
    </source>
</evidence>
<proteinExistence type="predicted"/>
<reference evidence="2 3" key="1">
    <citation type="submission" date="2017-09" db="EMBL/GenBank/DDBJ databases">
        <title>Depth-based differentiation of microbial function through sediment-hosted aquifers and enrichment of novel symbionts in the deep terrestrial subsurface.</title>
        <authorList>
            <person name="Probst A.J."/>
            <person name="Ladd B."/>
            <person name="Jarett J.K."/>
            <person name="Geller-Mcgrath D.E."/>
            <person name="Sieber C.M."/>
            <person name="Emerson J.B."/>
            <person name="Anantharaman K."/>
            <person name="Thomas B.C."/>
            <person name="Malmstrom R."/>
            <person name="Stieglmeier M."/>
            <person name="Klingl A."/>
            <person name="Woyke T."/>
            <person name="Ryan C.M."/>
            <person name="Banfield J.F."/>
        </authorList>
    </citation>
    <scope>NUCLEOTIDE SEQUENCE [LARGE SCALE GENOMIC DNA]</scope>
    <source>
        <strain evidence="2">CG12_big_fil_rev_8_21_14_0_65_43_15</strain>
    </source>
</reference>
<dbReference type="Gene3D" id="1.10.30.50">
    <property type="match status" value="1"/>
</dbReference>
<dbReference type="InterPro" id="IPR052892">
    <property type="entry name" value="NA-targeting_endonuclease"/>
</dbReference>
<dbReference type="InterPro" id="IPR003615">
    <property type="entry name" value="HNH_nuc"/>
</dbReference>
<dbReference type="PANTHER" id="PTHR33877">
    <property type="entry name" value="SLL1193 PROTEIN"/>
    <property type="match status" value="1"/>
</dbReference>
<dbReference type="SMART" id="SM00507">
    <property type="entry name" value="HNHc"/>
    <property type="match status" value="1"/>
</dbReference>
<dbReference type="AlphaFoldDB" id="A0A2J0LGE2"/>